<protein>
    <submittedName>
        <fullName evidence="1">Uncharacterized protein</fullName>
    </submittedName>
</protein>
<reference evidence="1 2" key="2">
    <citation type="journal article" date="2022" name="Mol. Ecol. Resour.">
        <title>The genomes of chicory, endive, great burdock and yacon provide insights into Asteraceae paleo-polyploidization history and plant inulin production.</title>
        <authorList>
            <person name="Fan W."/>
            <person name="Wang S."/>
            <person name="Wang H."/>
            <person name="Wang A."/>
            <person name="Jiang F."/>
            <person name="Liu H."/>
            <person name="Zhao H."/>
            <person name="Xu D."/>
            <person name="Zhang Y."/>
        </authorList>
    </citation>
    <scope>NUCLEOTIDE SEQUENCE [LARGE SCALE GENOMIC DNA]</scope>
    <source>
        <strain evidence="2">cv. Yunnan</strain>
        <tissue evidence="1">Leaves</tissue>
    </source>
</reference>
<keyword evidence="2" id="KW-1185">Reference proteome</keyword>
<reference evidence="2" key="1">
    <citation type="journal article" date="2022" name="Mol. Ecol. Resour.">
        <title>The genomes of chicory, endive, great burdock and yacon provide insights into Asteraceae palaeo-polyploidization history and plant inulin production.</title>
        <authorList>
            <person name="Fan W."/>
            <person name="Wang S."/>
            <person name="Wang H."/>
            <person name="Wang A."/>
            <person name="Jiang F."/>
            <person name="Liu H."/>
            <person name="Zhao H."/>
            <person name="Xu D."/>
            <person name="Zhang Y."/>
        </authorList>
    </citation>
    <scope>NUCLEOTIDE SEQUENCE [LARGE SCALE GENOMIC DNA]</scope>
    <source>
        <strain evidence="2">cv. Yunnan</strain>
    </source>
</reference>
<dbReference type="Proteomes" id="UP001056120">
    <property type="component" value="Linkage Group LG25"/>
</dbReference>
<gene>
    <name evidence="1" type="ORF">L1987_75519</name>
</gene>
<sequence>MASANTYLTFYFLLPLLTTTAVAALSGKPAAQINSNSVLVALLDSRYTDLSELVEKALLLQTLEEAVAVHNITIFAPRNEALERDLDPEFKRFLLEPRNLRSLQTLLLHHIVPSRVAVSRWPTETTPHKTLSDDPLHLSNLESVRLVGSAEVVRADDVVRNDGIIHGIGRLLIPKSVQQDFNTRRSLRAISAVKPEGAPEVDPKTNRLKKPAPPVPVGSPPVLPIYSAMAPGPSLAPAPAPGPGGPHHHFDGESQVKDFIQTLLKYGGYNEMADILVNLTNLATEMGKLVSEGYVLTVLAPNDEAMAKLTTDQLAEPGAPEKIMYYHIVPEYQTEESMYNAVRRFGKVQYDTLHVPHKLVAQEADGSVKFGDGEETAYLFDPDIYIDGRISVQGIDGVLFPSPAERNSKTTESEKPVDSIKHVPKSRRGKLLEVACRVLVSIGQDSKFTTCHHI</sequence>
<evidence type="ECO:0000313" key="2">
    <source>
        <dbReference type="Proteomes" id="UP001056120"/>
    </source>
</evidence>
<proteinExistence type="predicted"/>
<evidence type="ECO:0000313" key="1">
    <source>
        <dbReference type="EMBL" id="KAI3705284.1"/>
    </source>
</evidence>
<dbReference type="EMBL" id="CM042042">
    <property type="protein sequence ID" value="KAI3705284.1"/>
    <property type="molecule type" value="Genomic_DNA"/>
</dbReference>
<name>A0ACB9A4Z2_9ASTR</name>
<organism evidence="1 2">
    <name type="scientific">Smallanthus sonchifolius</name>
    <dbReference type="NCBI Taxonomy" id="185202"/>
    <lineage>
        <taxon>Eukaryota</taxon>
        <taxon>Viridiplantae</taxon>
        <taxon>Streptophyta</taxon>
        <taxon>Embryophyta</taxon>
        <taxon>Tracheophyta</taxon>
        <taxon>Spermatophyta</taxon>
        <taxon>Magnoliopsida</taxon>
        <taxon>eudicotyledons</taxon>
        <taxon>Gunneridae</taxon>
        <taxon>Pentapetalae</taxon>
        <taxon>asterids</taxon>
        <taxon>campanulids</taxon>
        <taxon>Asterales</taxon>
        <taxon>Asteraceae</taxon>
        <taxon>Asteroideae</taxon>
        <taxon>Heliantheae alliance</taxon>
        <taxon>Millerieae</taxon>
        <taxon>Smallanthus</taxon>
    </lineage>
</organism>
<accession>A0ACB9A4Z2</accession>
<comment type="caution">
    <text evidence="1">The sequence shown here is derived from an EMBL/GenBank/DDBJ whole genome shotgun (WGS) entry which is preliminary data.</text>
</comment>